<sequence>MVIGVLGAVEPLRARARQDAALALYHLSLIPSNMTRLVRSGSRLCCRWLGPGVYESDLLVFCNLAACPDGKGAMLDRNAVAILVGKLRKESGGGDKAVRAVLLTLC</sequence>
<proteinExistence type="predicted"/>
<evidence type="ECO:0000313" key="2">
    <source>
        <dbReference type="Proteomes" id="UP000886595"/>
    </source>
</evidence>
<dbReference type="PANTHER" id="PTHR23315">
    <property type="entry name" value="U BOX DOMAIN-CONTAINING"/>
    <property type="match status" value="1"/>
</dbReference>
<reference evidence="1 2" key="1">
    <citation type="submission" date="2020-02" db="EMBL/GenBank/DDBJ databases">
        <authorList>
            <person name="Ma Q."/>
            <person name="Huang Y."/>
            <person name="Song X."/>
            <person name="Pei D."/>
        </authorList>
    </citation>
    <scope>NUCLEOTIDE SEQUENCE [LARGE SCALE GENOMIC DNA]</scope>
    <source>
        <strain evidence="1">Sxm20200214</strain>
        <tissue evidence="1">Leaf</tissue>
    </source>
</reference>
<gene>
    <name evidence="1" type="ORF">Bca52824_009162</name>
</gene>
<protein>
    <submittedName>
        <fullName evidence="1">Uncharacterized protein</fullName>
    </submittedName>
</protein>
<organism evidence="1 2">
    <name type="scientific">Brassica carinata</name>
    <name type="common">Ethiopian mustard</name>
    <name type="synonym">Abyssinian cabbage</name>
    <dbReference type="NCBI Taxonomy" id="52824"/>
    <lineage>
        <taxon>Eukaryota</taxon>
        <taxon>Viridiplantae</taxon>
        <taxon>Streptophyta</taxon>
        <taxon>Embryophyta</taxon>
        <taxon>Tracheophyta</taxon>
        <taxon>Spermatophyta</taxon>
        <taxon>Magnoliopsida</taxon>
        <taxon>eudicotyledons</taxon>
        <taxon>Gunneridae</taxon>
        <taxon>Pentapetalae</taxon>
        <taxon>rosids</taxon>
        <taxon>malvids</taxon>
        <taxon>Brassicales</taxon>
        <taxon>Brassicaceae</taxon>
        <taxon>Brassiceae</taxon>
        <taxon>Brassica</taxon>
    </lineage>
</organism>
<dbReference type="EMBL" id="JAAMPC010000002">
    <property type="protein sequence ID" value="KAG2326434.1"/>
    <property type="molecule type" value="Genomic_DNA"/>
</dbReference>
<dbReference type="Proteomes" id="UP000886595">
    <property type="component" value="Unassembled WGS sequence"/>
</dbReference>
<evidence type="ECO:0000313" key="1">
    <source>
        <dbReference type="EMBL" id="KAG2326434.1"/>
    </source>
</evidence>
<name>A0A8X7WB68_BRACI</name>
<keyword evidence="2" id="KW-1185">Reference proteome</keyword>
<comment type="caution">
    <text evidence="1">The sequence shown here is derived from an EMBL/GenBank/DDBJ whole genome shotgun (WGS) entry which is preliminary data.</text>
</comment>
<accession>A0A8X7WB68</accession>
<dbReference type="AlphaFoldDB" id="A0A8X7WB68"/>
<dbReference type="PANTHER" id="PTHR23315:SF246">
    <property type="entry name" value="U-BOX DOMAIN-CONTAINING PROTEIN 41"/>
    <property type="match status" value="1"/>
</dbReference>
<dbReference type="OrthoDB" id="7537227at2759"/>